<name>A0ABD6EAT9_9BILA</name>
<dbReference type="Proteomes" id="UP001608902">
    <property type="component" value="Unassembled WGS sequence"/>
</dbReference>
<keyword evidence="2" id="KW-1185">Reference proteome</keyword>
<reference evidence="1 2" key="1">
    <citation type="submission" date="2024-08" db="EMBL/GenBank/DDBJ databases">
        <title>Gnathostoma spinigerum genome.</title>
        <authorList>
            <person name="Gonzalez-Bertolin B."/>
            <person name="Monzon S."/>
            <person name="Zaballos A."/>
            <person name="Jimenez P."/>
            <person name="Dekumyoy P."/>
            <person name="Varona S."/>
            <person name="Cuesta I."/>
            <person name="Sumanam S."/>
            <person name="Adisakwattana P."/>
            <person name="Gasser R.B."/>
            <person name="Hernandez-Gonzalez A."/>
            <person name="Young N.D."/>
            <person name="Perteguer M.J."/>
        </authorList>
    </citation>
    <scope>NUCLEOTIDE SEQUENCE [LARGE SCALE GENOMIC DNA]</scope>
    <source>
        <strain evidence="1">AL3</strain>
        <tissue evidence="1">Liver</tissue>
    </source>
</reference>
<gene>
    <name evidence="1" type="ORF">AB6A40_000291</name>
</gene>
<evidence type="ECO:0000313" key="2">
    <source>
        <dbReference type="Proteomes" id="UP001608902"/>
    </source>
</evidence>
<accession>A0ABD6EAT9</accession>
<comment type="caution">
    <text evidence="1">The sequence shown here is derived from an EMBL/GenBank/DDBJ whole genome shotgun (WGS) entry which is preliminary data.</text>
</comment>
<dbReference type="EMBL" id="JBGFUD010000080">
    <property type="protein sequence ID" value="MFH4973582.1"/>
    <property type="molecule type" value="Genomic_DNA"/>
</dbReference>
<sequence length="12" mass="1464">MECSRIRLKTNL</sequence>
<evidence type="ECO:0000313" key="1">
    <source>
        <dbReference type="EMBL" id="MFH4973582.1"/>
    </source>
</evidence>
<protein>
    <submittedName>
        <fullName evidence="1">Uncharacterized protein</fullName>
    </submittedName>
</protein>
<organism evidence="1 2">
    <name type="scientific">Gnathostoma spinigerum</name>
    <dbReference type="NCBI Taxonomy" id="75299"/>
    <lineage>
        <taxon>Eukaryota</taxon>
        <taxon>Metazoa</taxon>
        <taxon>Ecdysozoa</taxon>
        <taxon>Nematoda</taxon>
        <taxon>Chromadorea</taxon>
        <taxon>Rhabditida</taxon>
        <taxon>Spirurina</taxon>
        <taxon>Gnathostomatomorpha</taxon>
        <taxon>Gnathostomatoidea</taxon>
        <taxon>Gnathostomatidae</taxon>
        <taxon>Gnathostoma</taxon>
    </lineage>
</organism>
<proteinExistence type="predicted"/>